<evidence type="ECO:0000256" key="2">
    <source>
        <dbReference type="SAM" id="SignalP"/>
    </source>
</evidence>
<accession>A0A9X8MU29</accession>
<sequence>MGKRIALKTAGLTLGTMALIGSAPAFAFTATTAGSKLTTQGNEGHRYARVYDTSADSRSAKGEYNRQASPGETRNLWNSSGNGTVAKSGDGSKIIRGRACRQEQWSPDSCGAWKAN</sequence>
<name>A0A9X8MU29_9ACTN</name>
<dbReference type="AlphaFoldDB" id="A0A9X8MU29"/>
<reference evidence="4" key="1">
    <citation type="submission" date="2016-11" db="EMBL/GenBank/DDBJ databases">
        <authorList>
            <person name="Jaros S."/>
            <person name="Januszkiewicz K."/>
            <person name="Wedrychowicz H."/>
        </authorList>
    </citation>
    <scope>NUCLEOTIDE SEQUENCE [LARGE SCALE GENOMIC DNA]</scope>
    <source>
        <strain evidence="4">CGMCC 4.3555</strain>
    </source>
</reference>
<comment type="caution">
    <text evidence="3">The sequence shown here is derived from an EMBL/GenBank/DDBJ whole genome shotgun (WGS) entry which is preliminary data.</text>
</comment>
<keyword evidence="2" id="KW-0732">Signal</keyword>
<gene>
    <name evidence="3" type="ORF">SAMN05216268_106287</name>
</gene>
<feature type="compositionally biased region" description="Polar residues" evidence="1">
    <location>
        <begin position="66"/>
        <end position="85"/>
    </location>
</feature>
<feature type="chain" id="PRO_5040796089" evidence="2">
    <location>
        <begin position="28"/>
        <end position="116"/>
    </location>
</feature>
<dbReference type="EMBL" id="FRBK01000006">
    <property type="protein sequence ID" value="SHL81484.1"/>
    <property type="molecule type" value="Genomic_DNA"/>
</dbReference>
<protein>
    <submittedName>
        <fullName evidence="3">Uncharacterized protein</fullName>
    </submittedName>
</protein>
<feature type="signal peptide" evidence="2">
    <location>
        <begin position="1"/>
        <end position="27"/>
    </location>
</feature>
<feature type="region of interest" description="Disordered" evidence="1">
    <location>
        <begin position="56"/>
        <end position="93"/>
    </location>
</feature>
<evidence type="ECO:0000313" key="3">
    <source>
        <dbReference type="EMBL" id="SHL81484.1"/>
    </source>
</evidence>
<dbReference type="Proteomes" id="UP000184388">
    <property type="component" value="Unassembled WGS sequence"/>
</dbReference>
<evidence type="ECO:0000313" key="4">
    <source>
        <dbReference type="Proteomes" id="UP000184388"/>
    </source>
</evidence>
<evidence type="ECO:0000256" key="1">
    <source>
        <dbReference type="SAM" id="MobiDB-lite"/>
    </source>
</evidence>
<organism evidence="3 4">
    <name type="scientific">Streptomyces yunnanensis</name>
    <dbReference type="NCBI Taxonomy" id="156453"/>
    <lineage>
        <taxon>Bacteria</taxon>
        <taxon>Bacillati</taxon>
        <taxon>Actinomycetota</taxon>
        <taxon>Actinomycetes</taxon>
        <taxon>Kitasatosporales</taxon>
        <taxon>Streptomycetaceae</taxon>
        <taxon>Streptomyces</taxon>
    </lineage>
</organism>
<proteinExistence type="predicted"/>